<gene>
    <name evidence="2" type="ORF">ABR189_10385</name>
</gene>
<organism evidence="2 3">
    <name type="scientific">Chitinophaga defluvii</name>
    <dbReference type="NCBI Taxonomy" id="3163343"/>
    <lineage>
        <taxon>Bacteria</taxon>
        <taxon>Pseudomonadati</taxon>
        <taxon>Bacteroidota</taxon>
        <taxon>Chitinophagia</taxon>
        <taxon>Chitinophagales</taxon>
        <taxon>Chitinophagaceae</taxon>
        <taxon>Chitinophaga</taxon>
    </lineage>
</organism>
<keyword evidence="3" id="KW-1185">Reference proteome</keyword>
<evidence type="ECO:0000313" key="2">
    <source>
        <dbReference type="EMBL" id="MET6997779.1"/>
    </source>
</evidence>
<dbReference type="RefSeq" id="WP_354660414.1">
    <property type="nucleotide sequence ID" value="NZ_JBEXAC010000001.1"/>
</dbReference>
<feature type="chain" id="PRO_5045217472" description="BZIP transcription factor" evidence="1">
    <location>
        <begin position="21"/>
        <end position="299"/>
    </location>
</feature>
<feature type="signal peptide" evidence="1">
    <location>
        <begin position="1"/>
        <end position="20"/>
    </location>
</feature>
<keyword evidence="1" id="KW-0732">Signal</keyword>
<comment type="caution">
    <text evidence="2">The sequence shown here is derived from an EMBL/GenBank/DDBJ whole genome shotgun (WGS) entry which is preliminary data.</text>
</comment>
<evidence type="ECO:0008006" key="4">
    <source>
        <dbReference type="Google" id="ProtNLM"/>
    </source>
</evidence>
<evidence type="ECO:0000313" key="3">
    <source>
        <dbReference type="Proteomes" id="UP001549749"/>
    </source>
</evidence>
<proteinExistence type="predicted"/>
<reference evidence="2 3" key="1">
    <citation type="submission" date="2024-06" db="EMBL/GenBank/DDBJ databases">
        <title>Chitinophaga defluvii sp. nov., isolated from municipal sewage.</title>
        <authorList>
            <person name="Zhang L."/>
        </authorList>
    </citation>
    <scope>NUCLEOTIDE SEQUENCE [LARGE SCALE GENOMIC DNA]</scope>
    <source>
        <strain evidence="2 3">H8</strain>
    </source>
</reference>
<sequence length="299" mass="32696">MKNNALLSALLVLLSTGAAAQITNDYIQNQNGTAQSANFWINGLMKGQNGLLIVKDGADVPMTGIRIVNSGDKGGNFQLTSGTVPGLATWVNDGAAWRERMRILNNGYVGIGLTNPTEVFHVRKDIIGNTYLKVQNNQDDPTARAGVAFTTLNGIWRMDAIRGSGFALSSPGIESVWYVTNFGNVGIGTTNPGGYKLAVEGMIGGRKVKVTSVDWWADFVFAEDYKLPTLKELEQFITTNKHLPGIPTTAEVRKEGLELGEINARLLQKIEEQTLYIIELNKKLEEVTSRLDKLEHSSR</sequence>
<name>A0ABV2T451_9BACT</name>
<protein>
    <recommendedName>
        <fullName evidence="4">BZIP transcription factor</fullName>
    </recommendedName>
</protein>
<dbReference type="EMBL" id="JBEXAC010000001">
    <property type="protein sequence ID" value="MET6997779.1"/>
    <property type="molecule type" value="Genomic_DNA"/>
</dbReference>
<accession>A0ABV2T451</accession>
<evidence type="ECO:0000256" key="1">
    <source>
        <dbReference type="SAM" id="SignalP"/>
    </source>
</evidence>
<dbReference type="Proteomes" id="UP001549749">
    <property type="component" value="Unassembled WGS sequence"/>
</dbReference>